<evidence type="ECO:0000313" key="2">
    <source>
        <dbReference type="EMBL" id="GAA3591337.1"/>
    </source>
</evidence>
<dbReference type="Proteomes" id="UP001500707">
    <property type="component" value="Unassembled WGS sequence"/>
</dbReference>
<organism evidence="2 3">
    <name type="scientific">Streptomyces osmaniensis</name>
    <dbReference type="NCBI Taxonomy" id="593134"/>
    <lineage>
        <taxon>Bacteria</taxon>
        <taxon>Bacillati</taxon>
        <taxon>Actinomycetota</taxon>
        <taxon>Actinomycetes</taxon>
        <taxon>Kitasatosporales</taxon>
        <taxon>Streptomycetaceae</taxon>
        <taxon>Streptomyces</taxon>
    </lineage>
</organism>
<keyword evidence="1" id="KW-1133">Transmembrane helix</keyword>
<accession>A0ABP6YWF9</accession>
<keyword evidence="3" id="KW-1185">Reference proteome</keyword>
<feature type="transmembrane region" description="Helical" evidence="1">
    <location>
        <begin position="37"/>
        <end position="57"/>
    </location>
</feature>
<reference evidence="3" key="1">
    <citation type="journal article" date="2019" name="Int. J. Syst. Evol. Microbiol.">
        <title>The Global Catalogue of Microorganisms (GCM) 10K type strain sequencing project: providing services to taxonomists for standard genome sequencing and annotation.</title>
        <authorList>
            <consortium name="The Broad Institute Genomics Platform"/>
            <consortium name="The Broad Institute Genome Sequencing Center for Infectious Disease"/>
            <person name="Wu L."/>
            <person name="Ma J."/>
        </authorList>
    </citation>
    <scope>NUCLEOTIDE SEQUENCE [LARGE SCALE GENOMIC DNA]</scope>
    <source>
        <strain evidence="3">JCM 17656</strain>
    </source>
</reference>
<gene>
    <name evidence="2" type="ORF">GCM10022295_86240</name>
</gene>
<keyword evidence="1" id="KW-0472">Membrane</keyword>
<keyword evidence="1" id="KW-0812">Transmembrane</keyword>
<comment type="caution">
    <text evidence="2">The sequence shown here is derived from an EMBL/GenBank/DDBJ whole genome shotgun (WGS) entry which is preliminary data.</text>
</comment>
<evidence type="ECO:0000256" key="1">
    <source>
        <dbReference type="SAM" id="Phobius"/>
    </source>
</evidence>
<sequence>MKESNKDLDAMDRRLPRVVRHLREWRARHARIVYGQVLRGVSYGVGSGAVSLLVIWYETRR</sequence>
<proteinExistence type="predicted"/>
<protein>
    <submittedName>
        <fullName evidence="2">Uncharacterized protein</fullName>
    </submittedName>
</protein>
<dbReference type="EMBL" id="BAABCE010000027">
    <property type="protein sequence ID" value="GAA3591337.1"/>
    <property type="molecule type" value="Genomic_DNA"/>
</dbReference>
<name>A0ABP6YWF9_9ACTN</name>
<evidence type="ECO:0000313" key="3">
    <source>
        <dbReference type="Proteomes" id="UP001500707"/>
    </source>
</evidence>
<dbReference type="RefSeq" id="WP_346186379.1">
    <property type="nucleotide sequence ID" value="NZ_BAABCE010000027.1"/>
</dbReference>